<organism evidence="2 3">
    <name type="scientific">Salinisphaera orenii MK-B5</name>
    <dbReference type="NCBI Taxonomy" id="856730"/>
    <lineage>
        <taxon>Bacteria</taxon>
        <taxon>Pseudomonadati</taxon>
        <taxon>Pseudomonadota</taxon>
        <taxon>Gammaproteobacteria</taxon>
        <taxon>Salinisphaerales</taxon>
        <taxon>Salinisphaeraceae</taxon>
        <taxon>Salinisphaera</taxon>
    </lineage>
</organism>
<dbReference type="Pfam" id="PF07995">
    <property type="entry name" value="GSDH"/>
    <property type="match status" value="1"/>
</dbReference>
<comment type="caution">
    <text evidence="2">The sequence shown here is derived from an EMBL/GenBank/DDBJ whole genome shotgun (WGS) entry which is preliminary data.</text>
</comment>
<reference evidence="2 3" key="1">
    <citation type="submission" date="2013-10" db="EMBL/GenBank/DDBJ databases">
        <title>Salinisphaera orenii MK-B5 Genome Sequencing.</title>
        <authorList>
            <person name="Lai Q."/>
            <person name="Li C."/>
            <person name="Shao Z."/>
        </authorList>
    </citation>
    <scope>NUCLEOTIDE SEQUENCE [LARGE SCALE GENOMIC DNA]</scope>
    <source>
        <strain evidence="2 3">MK-B5</strain>
    </source>
</reference>
<feature type="domain" description="Glucose/Sorbosone dehydrogenase" evidence="1">
    <location>
        <begin position="34"/>
        <end position="366"/>
    </location>
</feature>
<dbReference type="EMBL" id="AYKH01000040">
    <property type="protein sequence ID" value="ROO24968.1"/>
    <property type="molecule type" value="Genomic_DNA"/>
</dbReference>
<dbReference type="InterPro" id="IPR012938">
    <property type="entry name" value="Glc/Sorbosone_DH"/>
</dbReference>
<keyword evidence="3" id="KW-1185">Reference proteome</keyword>
<dbReference type="Proteomes" id="UP000283993">
    <property type="component" value="Unassembled WGS sequence"/>
</dbReference>
<dbReference type="PANTHER" id="PTHR19328:SF75">
    <property type="entry name" value="ALDOSE SUGAR DEHYDROGENASE YLII"/>
    <property type="match status" value="1"/>
</dbReference>
<dbReference type="InterPro" id="IPR011041">
    <property type="entry name" value="Quinoprot_gluc/sorb_DH_b-prop"/>
</dbReference>
<sequence length="371" mass="39249">MFCLAAGAASAAAAFEIRGSEGTRLEAREIATFDGPWAMTFLPDASMLVTEQRGRLLHVSPAGETTPVGNVPEVAYGGQGGLGDVVADPDFADNGLVYLSHARMGADGDTRGGVVVRARLDVSGEAPVLREVTELWRQQPFVSGSGHFSHRLAFGPTDTPQAGYLFITSGDRQKQTPAQAMDGNLGKVVRLNTDGSVPEDNPFAEAGGVAEQFYSIGHRNLLGIDFDADGGLWAHEMGPAHGDELNRVVAGGNYGWPEVSEGDHYSGRSIPVHDTRDAFEPPAVAWVPSIGPAGLTIYDGGTFSDWQGDALIGGLVAEALVRVALDGAEAREVERYEWGERVREVEQGPDGAIWVLEDGAGGRLLRLMPAA</sequence>
<gene>
    <name evidence="2" type="ORF">SAOR_13370</name>
</gene>
<dbReference type="InterPro" id="IPR011042">
    <property type="entry name" value="6-blade_b-propeller_TolB-like"/>
</dbReference>
<protein>
    <submittedName>
        <fullName evidence="2">Dehydrogenase</fullName>
    </submittedName>
</protein>
<evidence type="ECO:0000313" key="3">
    <source>
        <dbReference type="Proteomes" id="UP000283993"/>
    </source>
</evidence>
<name>A0A423PH67_9GAMM</name>
<proteinExistence type="predicted"/>
<evidence type="ECO:0000313" key="2">
    <source>
        <dbReference type="EMBL" id="ROO24968.1"/>
    </source>
</evidence>
<dbReference type="AlphaFoldDB" id="A0A423PH67"/>
<dbReference type="PANTHER" id="PTHR19328">
    <property type="entry name" value="HEDGEHOG-INTERACTING PROTEIN"/>
    <property type="match status" value="1"/>
</dbReference>
<dbReference type="SUPFAM" id="SSF50952">
    <property type="entry name" value="Soluble quinoprotein glucose dehydrogenase"/>
    <property type="match status" value="1"/>
</dbReference>
<dbReference type="Gene3D" id="2.120.10.30">
    <property type="entry name" value="TolB, C-terminal domain"/>
    <property type="match status" value="1"/>
</dbReference>
<accession>A0A423PH67</accession>
<evidence type="ECO:0000259" key="1">
    <source>
        <dbReference type="Pfam" id="PF07995"/>
    </source>
</evidence>